<evidence type="ECO:0000313" key="3">
    <source>
        <dbReference type="EMBL" id="ERK39551.1"/>
    </source>
</evidence>
<organism evidence="3 4">
    <name type="scientific">Segatella baroniae F0067</name>
    <dbReference type="NCBI Taxonomy" id="1115809"/>
    <lineage>
        <taxon>Bacteria</taxon>
        <taxon>Pseudomonadati</taxon>
        <taxon>Bacteroidota</taxon>
        <taxon>Bacteroidia</taxon>
        <taxon>Bacteroidales</taxon>
        <taxon>Prevotellaceae</taxon>
        <taxon>Segatella</taxon>
    </lineage>
</organism>
<keyword evidence="4" id="KW-1185">Reference proteome</keyword>
<dbReference type="InterPro" id="IPR026444">
    <property type="entry name" value="Secre_tail"/>
</dbReference>
<dbReference type="PATRIC" id="fig|1115809.3.peg.1083"/>
<dbReference type="InterPro" id="IPR045963">
    <property type="entry name" value="DUF6383"/>
</dbReference>
<gene>
    <name evidence="3" type="ORF">HMPREF9135_1989</name>
</gene>
<dbReference type="Proteomes" id="UP000016648">
    <property type="component" value="Unassembled WGS sequence"/>
</dbReference>
<dbReference type="Pfam" id="PF19910">
    <property type="entry name" value="DUF6383"/>
    <property type="match status" value="1"/>
</dbReference>
<sequence>MTNRLFSIALLLPVLLGMPVRSLAGTAGEPQEQLWQLKIEVSIEGGTLRILNAAGQRLYIYNVTGALVKTLVVDSADKRVDLALDRGCYIVKVGTFARKIYLR</sequence>
<dbReference type="NCBIfam" id="TIGR04183">
    <property type="entry name" value="Por_Secre_tail"/>
    <property type="match status" value="1"/>
</dbReference>
<name>U2P5Y9_9BACT</name>
<feature type="signal peptide" evidence="1">
    <location>
        <begin position="1"/>
        <end position="24"/>
    </location>
</feature>
<protein>
    <submittedName>
        <fullName evidence="3">Por secretion system C-terminal sorting domain protein</fullName>
    </submittedName>
</protein>
<feature type="chain" id="PRO_5004632615" evidence="1">
    <location>
        <begin position="25"/>
        <end position="103"/>
    </location>
</feature>
<evidence type="ECO:0000259" key="2">
    <source>
        <dbReference type="Pfam" id="PF19910"/>
    </source>
</evidence>
<comment type="caution">
    <text evidence="3">The sequence shown here is derived from an EMBL/GenBank/DDBJ whole genome shotgun (WGS) entry which is preliminary data.</text>
</comment>
<feature type="domain" description="DUF6383" evidence="2">
    <location>
        <begin position="35"/>
        <end position="99"/>
    </location>
</feature>
<dbReference type="RefSeq" id="WP_021589484.1">
    <property type="nucleotide sequence ID" value="NZ_AWEY01000018.1"/>
</dbReference>
<accession>U2P5Y9</accession>
<evidence type="ECO:0000256" key="1">
    <source>
        <dbReference type="SAM" id="SignalP"/>
    </source>
</evidence>
<keyword evidence="1" id="KW-0732">Signal</keyword>
<dbReference type="AlphaFoldDB" id="U2P5Y9"/>
<evidence type="ECO:0000313" key="4">
    <source>
        <dbReference type="Proteomes" id="UP000016648"/>
    </source>
</evidence>
<reference evidence="3 4" key="1">
    <citation type="submission" date="2013-08" db="EMBL/GenBank/DDBJ databases">
        <authorList>
            <person name="Durkin A.S."/>
            <person name="Haft D.R."/>
            <person name="McCorrison J."/>
            <person name="Torralba M."/>
            <person name="Gillis M."/>
            <person name="Haft D.H."/>
            <person name="Methe B."/>
            <person name="Sutton G."/>
            <person name="Nelson K.E."/>
        </authorList>
    </citation>
    <scope>NUCLEOTIDE SEQUENCE [LARGE SCALE GENOMIC DNA]</scope>
    <source>
        <strain evidence="3 4">F0067</strain>
    </source>
</reference>
<dbReference type="EMBL" id="AWEY01000018">
    <property type="protein sequence ID" value="ERK39551.1"/>
    <property type="molecule type" value="Genomic_DNA"/>
</dbReference>
<proteinExistence type="predicted"/>